<dbReference type="AlphaFoldDB" id="A0A8J7FE84"/>
<keyword evidence="2" id="KW-1185">Reference proteome</keyword>
<dbReference type="EMBL" id="JADEWL010000017">
    <property type="protein sequence ID" value="MBE9212651.1"/>
    <property type="molecule type" value="Genomic_DNA"/>
</dbReference>
<dbReference type="Proteomes" id="UP000620559">
    <property type="component" value="Unassembled WGS sequence"/>
</dbReference>
<gene>
    <name evidence="1" type="ORF">IQ247_07960</name>
</gene>
<dbReference type="RefSeq" id="WP_193918791.1">
    <property type="nucleotide sequence ID" value="NZ_JADEWL010000017.1"/>
</dbReference>
<comment type="caution">
    <text evidence="1">The sequence shown here is derived from an EMBL/GenBank/DDBJ whole genome shotgun (WGS) entry which is preliminary data.</text>
</comment>
<name>A0A8J7FE84_9CYAN</name>
<evidence type="ECO:0000313" key="1">
    <source>
        <dbReference type="EMBL" id="MBE9212651.1"/>
    </source>
</evidence>
<evidence type="ECO:0000313" key="2">
    <source>
        <dbReference type="Proteomes" id="UP000620559"/>
    </source>
</evidence>
<sequence>MINFYLNSDSLEVGSELTGSCIWTPDTQNKEKPLKLTIGYRTEGRGDVDKQTLFETELKLSERTYFRCKIPMAGPISYDGQLIRIIWEIAVTRSKWFGRNDIVKNQVFRVIPRQGNL</sequence>
<protein>
    <submittedName>
        <fullName evidence="1">Uncharacterized protein</fullName>
    </submittedName>
</protein>
<proteinExistence type="predicted"/>
<reference evidence="1" key="1">
    <citation type="submission" date="2020-10" db="EMBL/GenBank/DDBJ databases">
        <authorList>
            <person name="Castelo-Branco R."/>
            <person name="Eusebio N."/>
            <person name="Adriana R."/>
            <person name="Vieira A."/>
            <person name="Brugerolle De Fraissinette N."/>
            <person name="Rezende De Castro R."/>
            <person name="Schneider M.P."/>
            <person name="Vasconcelos V."/>
            <person name="Leao P.N."/>
        </authorList>
    </citation>
    <scope>NUCLEOTIDE SEQUENCE</scope>
    <source>
        <strain evidence="1">LEGE 06105</strain>
    </source>
</reference>
<accession>A0A8J7FE84</accession>
<organism evidence="1 2">
    <name type="scientific">Plectonema cf. radiosum LEGE 06105</name>
    <dbReference type="NCBI Taxonomy" id="945769"/>
    <lineage>
        <taxon>Bacteria</taxon>
        <taxon>Bacillati</taxon>
        <taxon>Cyanobacteriota</taxon>
        <taxon>Cyanophyceae</taxon>
        <taxon>Oscillatoriophycideae</taxon>
        <taxon>Oscillatoriales</taxon>
        <taxon>Microcoleaceae</taxon>
        <taxon>Plectonema</taxon>
    </lineage>
</organism>